<dbReference type="PANTHER" id="PTHR11062:SF281">
    <property type="entry name" value="EXOSTOSIN-LIKE 2"/>
    <property type="match status" value="1"/>
</dbReference>
<protein>
    <recommendedName>
        <fullName evidence="6">Exostosin GT47 domain-containing protein</fullName>
    </recommendedName>
</protein>
<organism evidence="7 8">
    <name type="scientific">Cymbomonas tetramitiformis</name>
    <dbReference type="NCBI Taxonomy" id="36881"/>
    <lineage>
        <taxon>Eukaryota</taxon>
        <taxon>Viridiplantae</taxon>
        <taxon>Chlorophyta</taxon>
        <taxon>Pyramimonadophyceae</taxon>
        <taxon>Pyramimonadales</taxon>
        <taxon>Pyramimonadaceae</taxon>
        <taxon>Cymbomonas</taxon>
    </lineage>
</organism>
<accession>A0AAE0FK27</accession>
<keyword evidence="3" id="KW-0333">Golgi apparatus</keyword>
<sequence>MRLTKVLLLSLLSLASLARSLRIYVYDDLPEEFAQPLSHHAQTMMHKWFRETEYRTMNGHEADYYYIPHASYAPEGTKQVDRMFQWINSHHPYWEAATLRGTLTRPRGFAWGPGSRGIGRPALTSDRPDQCPDRGSDDFAKRRHYLPTSPERIVMFLTSYGAINHEGCRPLAFFQRHKDIVVPPYPPRREWGDINRHIKHRSPHRPIHVYFSGASFEQPSPQSDSTCRSHLFTIFSTDEPNLLVNTNLHERVDNEAMMLKSKFCFDPNGFSNGWNQRSIPAIAFGCIPVVTKACSNPFSLMYEEHTAVNWTAFSVIAETPKEFEVLPRTLKATDLKAQEQLMDAGSRVHNRFLFDGPGTALETLFEILERRLTSKS</sequence>
<reference evidence="7 8" key="1">
    <citation type="journal article" date="2015" name="Genome Biol. Evol.">
        <title>Comparative Genomics of a Bacterivorous Green Alga Reveals Evolutionary Causalities and Consequences of Phago-Mixotrophic Mode of Nutrition.</title>
        <authorList>
            <person name="Burns J.A."/>
            <person name="Paasch A."/>
            <person name="Narechania A."/>
            <person name="Kim E."/>
        </authorList>
    </citation>
    <scope>NUCLEOTIDE SEQUENCE [LARGE SCALE GENOMIC DNA]</scope>
    <source>
        <strain evidence="7 8">PLY_AMNH</strain>
    </source>
</reference>
<dbReference type="InterPro" id="IPR004263">
    <property type="entry name" value="Exostosin"/>
</dbReference>
<dbReference type="Pfam" id="PF03016">
    <property type="entry name" value="Exostosin_GT47"/>
    <property type="match status" value="1"/>
</dbReference>
<evidence type="ECO:0000256" key="1">
    <source>
        <dbReference type="ARBA" id="ARBA00004323"/>
    </source>
</evidence>
<dbReference type="AlphaFoldDB" id="A0AAE0FK27"/>
<dbReference type="GO" id="GO:0016757">
    <property type="term" value="F:glycosyltransferase activity"/>
    <property type="evidence" value="ECO:0007669"/>
    <property type="project" value="InterPro"/>
</dbReference>
<feature type="region of interest" description="Disordered" evidence="4">
    <location>
        <begin position="110"/>
        <end position="141"/>
    </location>
</feature>
<evidence type="ECO:0000259" key="6">
    <source>
        <dbReference type="Pfam" id="PF03016"/>
    </source>
</evidence>
<proteinExistence type="inferred from homology"/>
<dbReference type="Proteomes" id="UP001190700">
    <property type="component" value="Unassembled WGS sequence"/>
</dbReference>
<keyword evidence="5" id="KW-0732">Signal</keyword>
<evidence type="ECO:0000313" key="8">
    <source>
        <dbReference type="Proteomes" id="UP001190700"/>
    </source>
</evidence>
<evidence type="ECO:0000313" key="7">
    <source>
        <dbReference type="EMBL" id="KAK3261266.1"/>
    </source>
</evidence>
<keyword evidence="8" id="KW-1185">Reference proteome</keyword>
<comment type="caution">
    <text evidence="7">The sequence shown here is derived from an EMBL/GenBank/DDBJ whole genome shotgun (WGS) entry which is preliminary data.</text>
</comment>
<gene>
    <name evidence="7" type="ORF">CYMTET_29819</name>
</gene>
<name>A0AAE0FK27_9CHLO</name>
<comment type="similarity">
    <text evidence="2">Belongs to the glycosyltransferase 47 family.</text>
</comment>
<dbReference type="EMBL" id="LGRX02017033">
    <property type="protein sequence ID" value="KAK3261266.1"/>
    <property type="molecule type" value="Genomic_DNA"/>
</dbReference>
<feature type="signal peptide" evidence="5">
    <location>
        <begin position="1"/>
        <end position="20"/>
    </location>
</feature>
<feature type="domain" description="Exostosin GT47" evidence="6">
    <location>
        <begin position="175"/>
        <end position="319"/>
    </location>
</feature>
<feature type="chain" id="PRO_5042144818" description="Exostosin GT47 domain-containing protein" evidence="5">
    <location>
        <begin position="21"/>
        <end position="376"/>
    </location>
</feature>
<dbReference type="InterPro" id="IPR040911">
    <property type="entry name" value="Exostosin_GT47"/>
</dbReference>
<evidence type="ECO:0000256" key="4">
    <source>
        <dbReference type="SAM" id="MobiDB-lite"/>
    </source>
</evidence>
<evidence type="ECO:0000256" key="3">
    <source>
        <dbReference type="ARBA" id="ARBA00023034"/>
    </source>
</evidence>
<feature type="compositionally biased region" description="Basic and acidic residues" evidence="4">
    <location>
        <begin position="126"/>
        <end position="140"/>
    </location>
</feature>
<evidence type="ECO:0000256" key="5">
    <source>
        <dbReference type="SAM" id="SignalP"/>
    </source>
</evidence>
<dbReference type="PANTHER" id="PTHR11062">
    <property type="entry name" value="EXOSTOSIN HEPARAN SULFATE GLYCOSYLTRANSFERASE -RELATED"/>
    <property type="match status" value="1"/>
</dbReference>
<evidence type="ECO:0000256" key="2">
    <source>
        <dbReference type="ARBA" id="ARBA00010271"/>
    </source>
</evidence>
<comment type="subcellular location">
    <subcellularLocation>
        <location evidence="1">Golgi apparatus membrane</location>
        <topology evidence="1">Single-pass type II membrane protein</topology>
    </subcellularLocation>
</comment>
<dbReference type="GO" id="GO:0000139">
    <property type="term" value="C:Golgi membrane"/>
    <property type="evidence" value="ECO:0007669"/>
    <property type="project" value="UniProtKB-SubCell"/>
</dbReference>